<feature type="transmembrane region" description="Helical" evidence="1">
    <location>
        <begin position="82"/>
        <end position="110"/>
    </location>
</feature>
<protein>
    <submittedName>
        <fullName evidence="2">Uncharacterized protein</fullName>
    </submittedName>
</protein>
<gene>
    <name evidence="2" type="ORF">MUG84_19965</name>
</gene>
<reference evidence="2" key="1">
    <citation type="submission" date="2022-04" db="EMBL/GenBank/DDBJ databases">
        <title>Paenibacillus mangrovi sp. nov., a novel endophytic bacterium isolated from bark of Kandelia candel.</title>
        <authorList>
            <person name="Tuo L."/>
        </authorList>
    </citation>
    <scope>NUCLEOTIDE SEQUENCE</scope>
    <source>
        <strain evidence="2">KQZ6P-2</strain>
    </source>
</reference>
<proteinExistence type="predicted"/>
<evidence type="ECO:0000313" key="2">
    <source>
        <dbReference type="EMBL" id="MCJ8014008.1"/>
    </source>
</evidence>
<organism evidence="2 3">
    <name type="scientific">Paenibacillus mangrovi</name>
    <dbReference type="NCBI Taxonomy" id="2931978"/>
    <lineage>
        <taxon>Bacteria</taxon>
        <taxon>Bacillati</taxon>
        <taxon>Bacillota</taxon>
        <taxon>Bacilli</taxon>
        <taxon>Bacillales</taxon>
        <taxon>Paenibacillaceae</taxon>
        <taxon>Paenibacillus</taxon>
    </lineage>
</organism>
<keyword evidence="1" id="KW-1133">Transmembrane helix</keyword>
<dbReference type="RefSeq" id="WP_244728103.1">
    <property type="nucleotide sequence ID" value="NZ_JALIRP010000008.1"/>
</dbReference>
<feature type="transmembrane region" description="Helical" evidence="1">
    <location>
        <begin position="41"/>
        <end position="61"/>
    </location>
</feature>
<comment type="caution">
    <text evidence="2">The sequence shown here is derived from an EMBL/GenBank/DDBJ whole genome shotgun (WGS) entry which is preliminary data.</text>
</comment>
<accession>A0A9X1WUV6</accession>
<keyword evidence="1" id="KW-0472">Membrane</keyword>
<feature type="transmembrane region" description="Helical" evidence="1">
    <location>
        <begin position="159"/>
        <end position="178"/>
    </location>
</feature>
<dbReference type="AlphaFoldDB" id="A0A9X1WUV6"/>
<sequence length="247" mass="27599">MIKLLKYDLRRNATLLLGVTAALILCELVLLGSGASLDVKMAFTVIFFIVAAAIFTINNVNVFDYNIKSISRRLLPVNTFSYVWASLVYGAINTLVLFLIGAGVTLYFAFHIDTSVLRDVHLPAYAWASLVLEAIFTTIYGFLTIYIIIALARSITRKGVFWVGFLLFLSMETVITFIEKLLFNQDTNQTFSLVTFHVEIINGVLASKPVTASTNWNALGVLGFEAILCVVYLFVIKWCVEKRIEAK</sequence>
<feature type="transmembrane region" description="Helical" evidence="1">
    <location>
        <begin position="130"/>
        <end position="152"/>
    </location>
</feature>
<name>A0A9X1WUV6_9BACL</name>
<keyword evidence="3" id="KW-1185">Reference proteome</keyword>
<dbReference type="EMBL" id="JALIRP010000008">
    <property type="protein sequence ID" value="MCJ8014008.1"/>
    <property type="molecule type" value="Genomic_DNA"/>
</dbReference>
<keyword evidence="1" id="KW-0812">Transmembrane</keyword>
<feature type="transmembrane region" description="Helical" evidence="1">
    <location>
        <begin position="218"/>
        <end position="240"/>
    </location>
</feature>
<evidence type="ECO:0000313" key="3">
    <source>
        <dbReference type="Proteomes" id="UP001139347"/>
    </source>
</evidence>
<evidence type="ECO:0000256" key="1">
    <source>
        <dbReference type="SAM" id="Phobius"/>
    </source>
</evidence>
<dbReference type="Proteomes" id="UP001139347">
    <property type="component" value="Unassembled WGS sequence"/>
</dbReference>
<feature type="transmembrane region" description="Helical" evidence="1">
    <location>
        <begin position="12"/>
        <end position="35"/>
    </location>
</feature>